<reference evidence="9" key="1">
    <citation type="journal article" date="2023" name="DNA Res.">
        <title>Chromosome-level genome assembly of Phrynocephalus forsythii using third-generation DNA sequencing and Hi-C analysis.</title>
        <authorList>
            <person name="Qi Y."/>
            <person name="Zhao W."/>
            <person name="Zhao Y."/>
            <person name="Niu C."/>
            <person name="Cao S."/>
            <person name="Zhang Y."/>
        </authorList>
    </citation>
    <scope>NUCLEOTIDE SEQUENCE</scope>
    <source>
        <tissue evidence="9">Muscle</tissue>
    </source>
</reference>
<dbReference type="OrthoDB" id="5788137at2759"/>
<evidence type="ECO:0000259" key="8">
    <source>
        <dbReference type="Pfam" id="PF02544"/>
    </source>
</evidence>
<comment type="caution">
    <text evidence="9">The sequence shown here is derived from an EMBL/GenBank/DDBJ whole genome shotgun (WGS) entry which is preliminary data.</text>
</comment>
<protein>
    <recommendedName>
        <fullName evidence="8">3-oxo-5-alpha-steroid 4-dehydrogenase C-terminal domain-containing protein</fullName>
    </recommendedName>
</protein>
<evidence type="ECO:0000256" key="5">
    <source>
        <dbReference type="ARBA" id="ARBA00023136"/>
    </source>
</evidence>
<evidence type="ECO:0000256" key="2">
    <source>
        <dbReference type="ARBA" id="ARBA00007742"/>
    </source>
</evidence>
<feature type="compositionally biased region" description="Basic and acidic residues" evidence="6">
    <location>
        <begin position="35"/>
        <end position="57"/>
    </location>
</feature>
<feature type="transmembrane region" description="Helical" evidence="7">
    <location>
        <begin position="233"/>
        <end position="256"/>
    </location>
</feature>
<dbReference type="Proteomes" id="UP001142489">
    <property type="component" value="Unassembled WGS sequence"/>
</dbReference>
<proteinExistence type="inferred from homology"/>
<feature type="compositionally biased region" description="Pro residues" evidence="6">
    <location>
        <begin position="58"/>
        <end position="69"/>
    </location>
</feature>
<dbReference type="InterPro" id="IPR039357">
    <property type="entry name" value="SRD5A/TECR"/>
</dbReference>
<dbReference type="Pfam" id="PF02544">
    <property type="entry name" value="Steroid_dh"/>
    <property type="match status" value="1"/>
</dbReference>
<feature type="region of interest" description="Disordered" evidence="6">
    <location>
        <begin position="35"/>
        <end position="75"/>
    </location>
</feature>
<comment type="subcellular location">
    <subcellularLocation>
        <location evidence="1">Membrane</location>
        <topology evidence="1">Multi-pass membrane protein</topology>
    </subcellularLocation>
</comment>
<evidence type="ECO:0000313" key="9">
    <source>
        <dbReference type="EMBL" id="KAJ7342075.1"/>
    </source>
</evidence>
<dbReference type="PANTHER" id="PTHR10556">
    <property type="entry name" value="3-OXO-5-ALPHA-STEROID 4-DEHYDROGENASE"/>
    <property type="match status" value="1"/>
</dbReference>
<keyword evidence="4 7" id="KW-1133">Transmembrane helix</keyword>
<evidence type="ECO:0000256" key="3">
    <source>
        <dbReference type="ARBA" id="ARBA00022692"/>
    </source>
</evidence>
<feature type="region of interest" description="Disordered" evidence="6">
    <location>
        <begin position="379"/>
        <end position="402"/>
    </location>
</feature>
<evidence type="ECO:0000256" key="4">
    <source>
        <dbReference type="ARBA" id="ARBA00022989"/>
    </source>
</evidence>
<comment type="similarity">
    <text evidence="2">Belongs to the steroid 5-alpha reductase family.</text>
</comment>
<accession>A0A9Q0Y459</accession>
<keyword evidence="5 7" id="KW-0472">Membrane</keyword>
<feature type="transmembrane region" description="Helical" evidence="7">
    <location>
        <begin position="176"/>
        <end position="195"/>
    </location>
</feature>
<evidence type="ECO:0000256" key="6">
    <source>
        <dbReference type="SAM" id="MobiDB-lite"/>
    </source>
</evidence>
<gene>
    <name evidence="9" type="ORF">JRQ81_008677</name>
</gene>
<evidence type="ECO:0000313" key="10">
    <source>
        <dbReference type="Proteomes" id="UP001142489"/>
    </source>
</evidence>
<dbReference type="AlphaFoldDB" id="A0A9Q0Y459"/>
<evidence type="ECO:0000256" key="7">
    <source>
        <dbReference type="SAM" id="Phobius"/>
    </source>
</evidence>
<organism evidence="9 10">
    <name type="scientific">Phrynocephalus forsythii</name>
    <dbReference type="NCBI Taxonomy" id="171643"/>
    <lineage>
        <taxon>Eukaryota</taxon>
        <taxon>Metazoa</taxon>
        <taxon>Chordata</taxon>
        <taxon>Craniata</taxon>
        <taxon>Vertebrata</taxon>
        <taxon>Euteleostomi</taxon>
        <taxon>Lepidosauria</taxon>
        <taxon>Squamata</taxon>
        <taxon>Bifurcata</taxon>
        <taxon>Unidentata</taxon>
        <taxon>Episquamata</taxon>
        <taxon>Toxicofera</taxon>
        <taxon>Iguania</taxon>
        <taxon>Acrodonta</taxon>
        <taxon>Agamidae</taxon>
        <taxon>Agaminae</taxon>
        <taxon>Phrynocephalus</taxon>
    </lineage>
</organism>
<keyword evidence="3 7" id="KW-0812">Transmembrane</keyword>
<feature type="region of interest" description="Disordered" evidence="6">
    <location>
        <begin position="418"/>
        <end position="488"/>
    </location>
</feature>
<feature type="transmembrane region" description="Helical" evidence="7">
    <location>
        <begin position="6"/>
        <end position="26"/>
    </location>
</feature>
<dbReference type="GO" id="GO:0003865">
    <property type="term" value="F:3-oxo-5-alpha-steroid 4-dehydrogenase activity"/>
    <property type="evidence" value="ECO:0007669"/>
    <property type="project" value="TreeGrafter"/>
</dbReference>
<name>A0A9Q0Y459_9SAUR</name>
<evidence type="ECO:0000256" key="1">
    <source>
        <dbReference type="ARBA" id="ARBA00004141"/>
    </source>
</evidence>
<dbReference type="EMBL" id="JAPFRF010000002">
    <property type="protein sequence ID" value="KAJ7342075.1"/>
    <property type="molecule type" value="Genomic_DNA"/>
</dbReference>
<dbReference type="PROSITE" id="PS50244">
    <property type="entry name" value="S5A_REDUCTASE"/>
    <property type="match status" value="1"/>
</dbReference>
<feature type="transmembrane region" description="Helical" evidence="7">
    <location>
        <begin position="145"/>
        <end position="164"/>
    </location>
</feature>
<feature type="transmembrane region" description="Helical" evidence="7">
    <location>
        <begin position="107"/>
        <end position="125"/>
    </location>
</feature>
<keyword evidence="10" id="KW-1185">Reference proteome</keyword>
<dbReference type="GO" id="GO:0016020">
    <property type="term" value="C:membrane"/>
    <property type="evidence" value="ECO:0007669"/>
    <property type="project" value="UniProtKB-SubCell"/>
</dbReference>
<dbReference type="GO" id="GO:0006694">
    <property type="term" value="P:steroid biosynthetic process"/>
    <property type="evidence" value="ECO:0007669"/>
    <property type="project" value="TreeGrafter"/>
</dbReference>
<feature type="compositionally biased region" description="Basic and acidic residues" evidence="6">
    <location>
        <begin position="453"/>
        <end position="466"/>
    </location>
</feature>
<dbReference type="InterPro" id="IPR001104">
    <property type="entry name" value="3-oxo-5_a-steroid_4-DH_C"/>
</dbReference>
<feature type="domain" description="3-oxo-5-alpha-steroid 4-dehydrogenase C-terminal" evidence="8">
    <location>
        <begin position="138"/>
        <end position="265"/>
    </location>
</feature>
<dbReference type="PANTHER" id="PTHR10556:SF37">
    <property type="entry name" value="3-OXO-5-ALPHA-STEROID 4-DEHYDROGENASE 2"/>
    <property type="match status" value="1"/>
</dbReference>
<sequence length="488" mass="55875">MPCSLSSLVVALSCLQVALGLLHLALHRRRPLRYGKHEEGKKPREAGEREDAAERKPPPPPPPPPPTRTPTPQDGQHLPARSAWFLQELPACLVPALLLAWRNPPRLAPLGCKLLAGMFCTHYFYRTFIYSFLTRGRPFPLKVLFFGILFCTYNGFLQGYYMIYCAEYPDDWCNNLRFTSGLMLFLFGLGINIHSDHVLRQLRKPGEFTYKIPQGGLFDYVSGANFFGEILEWFGYAIATWSLPALTFAIFTLCCIGPRAVHHHRSSTGIVVPILQLVARIPRKVPNKYSTRASCHLTEKYKQLQPTQLPKRFLTAFRSRLRRRVRKRCTLGFVVFPEIHVRAMTDPTTKGRKKFKNSRDGCDFFFFCSRDICRSPHLRPTSSSLPVSDRVCGEGGEEEEVGGGCCADTLYRARERARRRRRRREQGRPRERAGLLLARLPSRLQPQRRKRCGRAERAETERRDEAAQQEGGDTRLSGRYGRAREAPR</sequence>